<dbReference type="Proteomes" id="UP001611548">
    <property type="component" value="Unassembled WGS sequence"/>
</dbReference>
<organism evidence="1 2">
    <name type="scientific">Streptomyces pathocidini</name>
    <dbReference type="NCBI Taxonomy" id="1650571"/>
    <lineage>
        <taxon>Bacteria</taxon>
        <taxon>Bacillati</taxon>
        <taxon>Actinomycetota</taxon>
        <taxon>Actinomycetes</taxon>
        <taxon>Kitasatosporales</taxon>
        <taxon>Streptomycetaceae</taxon>
        <taxon>Streptomyces</taxon>
    </lineage>
</organism>
<dbReference type="RefSeq" id="WP_240483684.1">
    <property type="nucleotide sequence ID" value="NZ_JBIRWE010000002.1"/>
</dbReference>
<comment type="caution">
    <text evidence="1">The sequence shown here is derived from an EMBL/GenBank/DDBJ whole genome shotgun (WGS) entry which is preliminary data.</text>
</comment>
<accession>A0ABW7UQ71</accession>
<protein>
    <submittedName>
        <fullName evidence="1">Uncharacterized protein</fullName>
    </submittedName>
</protein>
<name>A0ABW7UQ71_9ACTN</name>
<proteinExistence type="predicted"/>
<keyword evidence="2" id="KW-1185">Reference proteome</keyword>
<dbReference type="EMBL" id="JBIRWE010000002">
    <property type="protein sequence ID" value="MFI1963617.1"/>
    <property type="molecule type" value="Genomic_DNA"/>
</dbReference>
<evidence type="ECO:0000313" key="1">
    <source>
        <dbReference type="EMBL" id="MFI1963617.1"/>
    </source>
</evidence>
<gene>
    <name evidence="1" type="ORF">ACH429_05670</name>
</gene>
<reference evidence="1 2" key="1">
    <citation type="submission" date="2024-10" db="EMBL/GenBank/DDBJ databases">
        <title>The Natural Products Discovery Center: Release of the First 8490 Sequenced Strains for Exploring Actinobacteria Biosynthetic Diversity.</title>
        <authorList>
            <person name="Kalkreuter E."/>
            <person name="Kautsar S.A."/>
            <person name="Yang D."/>
            <person name="Bader C.D."/>
            <person name="Teijaro C.N."/>
            <person name="Fluegel L."/>
            <person name="Davis C.M."/>
            <person name="Simpson J.R."/>
            <person name="Lauterbach L."/>
            <person name="Steele A.D."/>
            <person name="Gui C."/>
            <person name="Meng S."/>
            <person name="Li G."/>
            <person name="Viehrig K."/>
            <person name="Ye F."/>
            <person name="Su P."/>
            <person name="Kiefer A.F."/>
            <person name="Nichols A."/>
            <person name="Cepeda A.J."/>
            <person name="Yan W."/>
            <person name="Fan B."/>
            <person name="Jiang Y."/>
            <person name="Adhikari A."/>
            <person name="Zheng C.-J."/>
            <person name="Schuster L."/>
            <person name="Cowan T.M."/>
            <person name="Smanski M.J."/>
            <person name="Chevrette M.G."/>
            <person name="De Carvalho L.P.S."/>
            <person name="Shen B."/>
        </authorList>
    </citation>
    <scope>NUCLEOTIDE SEQUENCE [LARGE SCALE GENOMIC DNA]</scope>
    <source>
        <strain evidence="1 2">NPDC020327</strain>
    </source>
</reference>
<evidence type="ECO:0000313" key="2">
    <source>
        <dbReference type="Proteomes" id="UP001611548"/>
    </source>
</evidence>
<sequence length="117" mass="11592">MTSFSTRASAADSPLGAFGAGSDFGGAEGLAVRDGVGAALVRSAGEADRCEGIAEGRSSARVREGVALGDFERPEERLAGAPDSCSLGVPDGAPCVSGVGRSLARTRSAESPLLPVV</sequence>